<evidence type="ECO:0000313" key="1">
    <source>
        <dbReference type="EMBL" id="KAL3308795.1"/>
    </source>
</evidence>
<feature type="non-terminal residue" evidence="1">
    <location>
        <position position="139"/>
    </location>
</feature>
<gene>
    <name evidence="1" type="ORF">Ciccas_012666</name>
</gene>
<dbReference type="PANTHER" id="PTHR11804">
    <property type="entry name" value="PROTEASE M3 THIMET OLIGOPEPTIDASE-RELATED"/>
    <property type="match status" value="1"/>
</dbReference>
<sequence length="139" mass="15438">MTANTFTACANLVDEAVSASKQRKMVEILDDLSNELCLLADMADCVRILHPDSNFRDSALEACLSVSELVEKLNTNFDLYNASIRGLEDHSIDEIDARVLKLFVTDFQLSGVHLANQDNYSAFVESSSVALRIGQQFFE</sequence>
<comment type="caution">
    <text evidence="1">The sequence shown here is derived from an EMBL/GenBank/DDBJ whole genome shotgun (WGS) entry which is preliminary data.</text>
</comment>
<dbReference type="PANTHER" id="PTHR11804:SF79">
    <property type="entry name" value="MITOCHONDRIAL INTERMEDIATE PEPTIDASE"/>
    <property type="match status" value="1"/>
</dbReference>
<dbReference type="EMBL" id="JBJKFK010004689">
    <property type="protein sequence ID" value="KAL3308795.1"/>
    <property type="molecule type" value="Genomic_DNA"/>
</dbReference>
<reference evidence="1 2" key="1">
    <citation type="submission" date="2024-11" db="EMBL/GenBank/DDBJ databases">
        <title>Adaptive evolution of stress response genes in parasites aligns with host niche diversity.</title>
        <authorList>
            <person name="Hahn C."/>
            <person name="Resl P."/>
        </authorList>
    </citation>
    <scope>NUCLEOTIDE SEQUENCE [LARGE SCALE GENOMIC DNA]</scope>
    <source>
        <strain evidence="1">EGGRZ-B1_66</strain>
        <tissue evidence="1">Body</tissue>
    </source>
</reference>
<evidence type="ECO:0000313" key="2">
    <source>
        <dbReference type="Proteomes" id="UP001626550"/>
    </source>
</evidence>
<name>A0ABD2PMQ0_9PLAT</name>
<protein>
    <submittedName>
        <fullName evidence="1">Uncharacterized protein</fullName>
    </submittedName>
</protein>
<accession>A0ABD2PMQ0</accession>
<organism evidence="1 2">
    <name type="scientific">Cichlidogyrus casuarinus</name>
    <dbReference type="NCBI Taxonomy" id="1844966"/>
    <lineage>
        <taxon>Eukaryota</taxon>
        <taxon>Metazoa</taxon>
        <taxon>Spiralia</taxon>
        <taxon>Lophotrochozoa</taxon>
        <taxon>Platyhelminthes</taxon>
        <taxon>Monogenea</taxon>
        <taxon>Monopisthocotylea</taxon>
        <taxon>Dactylogyridea</taxon>
        <taxon>Ancyrocephalidae</taxon>
        <taxon>Cichlidogyrus</taxon>
    </lineage>
</organism>
<keyword evidence="2" id="KW-1185">Reference proteome</keyword>
<dbReference type="SUPFAM" id="SSF55486">
    <property type="entry name" value="Metalloproteases ('zincins'), catalytic domain"/>
    <property type="match status" value="1"/>
</dbReference>
<dbReference type="AlphaFoldDB" id="A0ABD2PMQ0"/>
<dbReference type="Proteomes" id="UP001626550">
    <property type="component" value="Unassembled WGS sequence"/>
</dbReference>
<dbReference type="InterPro" id="IPR045090">
    <property type="entry name" value="Pept_M3A_M3B"/>
</dbReference>
<proteinExistence type="predicted"/>